<dbReference type="Proteomes" id="UP001499984">
    <property type="component" value="Unassembled WGS sequence"/>
</dbReference>
<evidence type="ECO:0000259" key="4">
    <source>
        <dbReference type="Pfam" id="PF21725"/>
    </source>
</evidence>
<feature type="domain" description="DUF6531" evidence="3">
    <location>
        <begin position="407"/>
        <end position="477"/>
    </location>
</feature>
<dbReference type="Pfam" id="PF05593">
    <property type="entry name" value="RHS_repeat"/>
    <property type="match status" value="5"/>
</dbReference>
<dbReference type="EMBL" id="BAAAZY010000003">
    <property type="protein sequence ID" value="GAA4039961.1"/>
    <property type="molecule type" value="Genomic_DNA"/>
</dbReference>
<dbReference type="Pfam" id="PF21725">
    <property type="entry name" value="T7SS_signal"/>
    <property type="match status" value="1"/>
</dbReference>
<feature type="region of interest" description="Disordered" evidence="2">
    <location>
        <begin position="188"/>
        <end position="213"/>
    </location>
</feature>
<dbReference type="InterPro" id="IPR045351">
    <property type="entry name" value="DUF6531"/>
</dbReference>
<keyword evidence="7" id="KW-1185">Reference proteome</keyword>
<dbReference type="RefSeq" id="WP_345008460.1">
    <property type="nucleotide sequence ID" value="NZ_BAAAZY010000003.1"/>
</dbReference>
<evidence type="ECO:0000259" key="5">
    <source>
        <dbReference type="Pfam" id="PF25023"/>
    </source>
</evidence>
<reference evidence="7" key="1">
    <citation type="journal article" date="2019" name="Int. J. Syst. Evol. Microbiol.">
        <title>The Global Catalogue of Microorganisms (GCM) 10K type strain sequencing project: providing services to taxonomists for standard genome sequencing and annotation.</title>
        <authorList>
            <consortium name="The Broad Institute Genomics Platform"/>
            <consortium name="The Broad Institute Genome Sequencing Center for Infectious Disease"/>
            <person name="Wu L."/>
            <person name="Ma J."/>
        </authorList>
    </citation>
    <scope>NUCLEOTIDE SEQUENCE [LARGE SCALE GENOMIC DNA]</scope>
    <source>
        <strain evidence="7">JCM 16925</strain>
    </source>
</reference>
<dbReference type="InterPro" id="IPR050708">
    <property type="entry name" value="T6SS_VgrG/RHS"/>
</dbReference>
<dbReference type="NCBIfam" id="TIGR03696">
    <property type="entry name" value="Rhs_assc_core"/>
    <property type="match status" value="1"/>
</dbReference>
<gene>
    <name evidence="6" type="ORF">GCM10022233_05650</name>
</gene>
<evidence type="ECO:0000256" key="1">
    <source>
        <dbReference type="ARBA" id="ARBA00022737"/>
    </source>
</evidence>
<dbReference type="InterPro" id="IPR006530">
    <property type="entry name" value="YD"/>
</dbReference>
<dbReference type="Pfam" id="PF20148">
    <property type="entry name" value="DUF6531"/>
    <property type="match status" value="1"/>
</dbReference>
<dbReference type="InterPro" id="IPR022385">
    <property type="entry name" value="Rhs_assc_core"/>
</dbReference>
<organism evidence="6 7">
    <name type="scientific">Streptomyces shaanxiensis</name>
    <dbReference type="NCBI Taxonomy" id="653357"/>
    <lineage>
        <taxon>Bacteria</taxon>
        <taxon>Bacillati</taxon>
        <taxon>Actinomycetota</taxon>
        <taxon>Actinomycetes</taxon>
        <taxon>Kitasatosporales</taxon>
        <taxon>Streptomycetaceae</taxon>
        <taxon>Streptomyces</taxon>
    </lineage>
</organism>
<evidence type="ECO:0000256" key="2">
    <source>
        <dbReference type="SAM" id="MobiDB-lite"/>
    </source>
</evidence>
<protein>
    <recommendedName>
        <fullName evidence="8">Type IV secretion protein Rhs</fullName>
    </recommendedName>
</protein>
<feature type="domain" description="Teneurin-like YD-shell" evidence="5">
    <location>
        <begin position="866"/>
        <end position="1003"/>
    </location>
</feature>
<evidence type="ECO:0008006" key="8">
    <source>
        <dbReference type="Google" id="ProtNLM"/>
    </source>
</evidence>
<dbReference type="PANTHER" id="PTHR32305:SF15">
    <property type="entry name" value="PROTEIN RHSA-RELATED"/>
    <property type="match status" value="1"/>
</dbReference>
<dbReference type="InterPro" id="IPR049082">
    <property type="entry name" value="T7SS_signal"/>
</dbReference>
<dbReference type="InterPro" id="IPR056823">
    <property type="entry name" value="TEN-like_YD-shell"/>
</dbReference>
<accession>A0ABP7UBS6</accession>
<comment type="caution">
    <text evidence="6">The sequence shown here is derived from an EMBL/GenBank/DDBJ whole genome shotgun (WGS) entry which is preliminary data.</text>
</comment>
<dbReference type="Pfam" id="PF25023">
    <property type="entry name" value="TEN_YD-shell"/>
    <property type="match status" value="2"/>
</dbReference>
<keyword evidence="1" id="KW-0677">Repeat</keyword>
<dbReference type="InterPro" id="IPR031325">
    <property type="entry name" value="RHS_repeat"/>
</dbReference>
<dbReference type="Gene3D" id="2.180.10.10">
    <property type="entry name" value="RHS repeat-associated core"/>
    <property type="match status" value="2"/>
</dbReference>
<name>A0ABP7UBS6_9ACTN</name>
<evidence type="ECO:0000313" key="6">
    <source>
        <dbReference type="EMBL" id="GAA4039961.1"/>
    </source>
</evidence>
<dbReference type="NCBIfam" id="TIGR01643">
    <property type="entry name" value="YD_repeat_2x"/>
    <property type="match status" value="10"/>
</dbReference>
<feature type="domain" description="Teneurin-like YD-shell" evidence="5">
    <location>
        <begin position="1159"/>
        <end position="1418"/>
    </location>
</feature>
<feature type="domain" description="Putative T7SS secretion signal" evidence="4">
    <location>
        <begin position="14"/>
        <end position="250"/>
    </location>
</feature>
<evidence type="ECO:0000313" key="7">
    <source>
        <dbReference type="Proteomes" id="UP001499984"/>
    </source>
</evidence>
<dbReference type="PANTHER" id="PTHR32305">
    <property type="match status" value="1"/>
</dbReference>
<evidence type="ECO:0000259" key="3">
    <source>
        <dbReference type="Pfam" id="PF20148"/>
    </source>
</evidence>
<sequence>MGLGDFIDDAAGAAKDGLAAVGDGIEWAGDKTADGLDSVGLDGAAEGVRDASEWSADKLGADVAERQLGQTEDPKEIIHGDVEKLTDRAEHLRDFFKAFDRLGTGMKGLDVHGWQGQAGDAFRAEFEPQPKFWLSAADACEEAAKALVEYASMVEWAQGQAKEAVAIFKRAKAASDKAVADYNAKADEWNRKNEAGQDPGPRPAPFEDPGKAGLDLAQNMVDEARRQRNDAAVRAKDCMMGLVRQAPEPPGGWDLVKSMGRDMAEGMALNSIHLAGGALKAVGETVGLVRMLNPTDPYNLTHPGQYLQNVNGVLTGLASTVAHPERLVGIVKNQNWRDPAEALGSIAIDLIGGKGAGGTIKGGLKGGLKTAGKEAIEQGAKEAARKSVKERLGDLARELNCKVLRNEPVDMATGRMVLAQTDITLPGILPLEFTRTFESAYRNGGWFGPAWASTIDERLEIDAEGVIHVAADGSVRAYPHPAPGLPVTPVQGIEWSLERHPDGSYELTDPVTRITRAFEPPADTEPGGDGVARLASISDRLGNRISVAWDLGQPLSLTHSGGYELHFTCDAGRITRLSLATPDGPVRLRTYAYSDRGFLTSVADSEDRATRYQVDERGRIVAWTDSNGRSFSYTYDDEDRCVHHEGEAGHLRARFEYGLDSREPECTTTRVTDSLGHTSLFTVDSRLRIVAETDRAGRTTRTTYDDQHRPLTVTDPLGATTSYTYDDLGRLLSVTRPDDTTASLTYDEDGNPVETQEPDGAVTRRTYDEAGRLAVTVRPDGTTIALAYDERGHLAAVTDPLGRTSRIESNAAGLPLRVTDPLGATTAYLRDAFGRPVTVTDPLGNTTHMSWTVDGKPARRTGPDGAVESWEWDGEGNLIRHTDPVGGTTEYTYTHFDLLEARTEPDGTRHEFHYDTELRLRQVTNPQGLTWSYEYDPSGLVTAERDFDGRLLNYAHDEAGRLRRRANPMGQTVSYERDLHGRVTVKNADGDETRYTYDPVGSLIAAATPESELVLQRDRMGRLRTEMHEGRILTFDRDALGRPVRRITPSGAVTSYAYDAAGNRVGLRIDGHTLDSAFDAAGRETRRHVDTALTQANRWDPAGRLLARTVTTDGVTGDPHAAPHRQGDAVLQELAYEYRADGCLTAVTDRLNGARRFRLDRAGRVTQVTGQNWTETYTYDTAGNLTQAAWPASHGESAHGDRQFNGTRLQKAGRWTYVHDDAGRVIERRKTRLSRKPDVWRYTWDAEDHLTTCTTPDGTTWRYRYDPLGRRTAKQRLDAGGKVAEETVFTWDGIQVVEQTTTTSAGTSPIALTWDYDGLAPVAQAERALDPETQQAVDARFFAIVTDLVGTPTELVTPGGDLAWRTRSTLWGTTAVARGATAHTPLRHPGQYADPETGLNYNLYRHYDPATARYTSPDPLGLAPAPNPVAWVHNPHTWADPSGLAGCEVVYGKTAGEGENLKRWAKVGDDDWQFNTGHGYDRVHTGPGGVKNDVRSTGLSADQVEAAIARDVYDFIKGGGSVPQPGPGIRPLEGAVDIDGHSIGYRVAQTPDGTYRVATYWLNP</sequence>
<proteinExistence type="predicted"/>
<dbReference type="SUPFAM" id="SSF69304">
    <property type="entry name" value="Tricorn protease N-terminal domain"/>
    <property type="match status" value="1"/>
</dbReference>